<reference evidence="2 3" key="1">
    <citation type="journal article" date="2019" name="Int. J. Syst. Evol. Microbiol.">
        <title>The Global Catalogue of Microorganisms (GCM) 10K type strain sequencing project: providing services to taxonomists for standard genome sequencing and annotation.</title>
        <authorList>
            <consortium name="The Broad Institute Genomics Platform"/>
            <consortium name="The Broad Institute Genome Sequencing Center for Infectious Disease"/>
            <person name="Wu L."/>
            <person name="Ma J."/>
        </authorList>
    </citation>
    <scope>NUCLEOTIDE SEQUENCE [LARGE SCALE GENOMIC DNA]</scope>
    <source>
        <strain evidence="2 3">JCM 14545</strain>
    </source>
</reference>
<keyword evidence="3" id="KW-1185">Reference proteome</keyword>
<evidence type="ECO:0008006" key="4">
    <source>
        <dbReference type="Google" id="ProtNLM"/>
    </source>
</evidence>
<proteinExistence type="predicted"/>
<evidence type="ECO:0000313" key="3">
    <source>
        <dbReference type="Proteomes" id="UP001501116"/>
    </source>
</evidence>
<evidence type="ECO:0000256" key="1">
    <source>
        <dbReference type="SAM" id="Phobius"/>
    </source>
</evidence>
<name>A0ABN2SCI6_9PSEU</name>
<sequence>MAATADADHDAVPIRYRFARLGTELLAPWVLVLALPLLLAWDVTGHDPGRALLWGSVVGVTGSLIPMAVIVRGARAGRWQTHHVTDRAGRMVPFATGLASLAAGFLLMLFGGAPYQMLALSIAMLASLLGSIAITFGLRFKVSMHAAVASGAAIILAIGHWFALVPLALPVAWVCWSRVEVGDHTAREILGGVVLGAVLGGGGYWALITVLG</sequence>
<evidence type="ECO:0000313" key="2">
    <source>
        <dbReference type="EMBL" id="GAA1984135.1"/>
    </source>
</evidence>
<organism evidence="2 3">
    <name type="scientific">Amycolatopsis minnesotensis</name>
    <dbReference type="NCBI Taxonomy" id="337894"/>
    <lineage>
        <taxon>Bacteria</taxon>
        <taxon>Bacillati</taxon>
        <taxon>Actinomycetota</taxon>
        <taxon>Actinomycetes</taxon>
        <taxon>Pseudonocardiales</taxon>
        <taxon>Pseudonocardiaceae</taxon>
        <taxon>Amycolatopsis</taxon>
    </lineage>
</organism>
<keyword evidence="1" id="KW-0812">Transmembrane</keyword>
<accession>A0ABN2SCI6</accession>
<feature type="transmembrane region" description="Helical" evidence="1">
    <location>
        <begin position="117"/>
        <end position="138"/>
    </location>
</feature>
<feature type="transmembrane region" description="Helical" evidence="1">
    <location>
        <begin position="145"/>
        <end position="169"/>
    </location>
</feature>
<dbReference type="Proteomes" id="UP001501116">
    <property type="component" value="Unassembled WGS sequence"/>
</dbReference>
<feature type="transmembrane region" description="Helical" evidence="1">
    <location>
        <begin position="21"/>
        <end position="39"/>
    </location>
</feature>
<comment type="caution">
    <text evidence="2">The sequence shown here is derived from an EMBL/GenBank/DDBJ whole genome shotgun (WGS) entry which is preliminary data.</text>
</comment>
<gene>
    <name evidence="2" type="ORF">GCM10009754_71770</name>
</gene>
<keyword evidence="1" id="KW-1133">Transmembrane helix</keyword>
<dbReference type="EMBL" id="BAAANN010000039">
    <property type="protein sequence ID" value="GAA1984135.1"/>
    <property type="molecule type" value="Genomic_DNA"/>
</dbReference>
<keyword evidence="1" id="KW-0472">Membrane</keyword>
<feature type="transmembrane region" description="Helical" evidence="1">
    <location>
        <begin position="92"/>
        <end position="111"/>
    </location>
</feature>
<protein>
    <recommendedName>
        <fullName evidence="4">PAP2 superfamily protein</fullName>
    </recommendedName>
</protein>
<feature type="transmembrane region" description="Helical" evidence="1">
    <location>
        <begin position="51"/>
        <end position="71"/>
    </location>
</feature>
<dbReference type="RefSeq" id="WP_344429263.1">
    <property type="nucleotide sequence ID" value="NZ_BAAANN010000039.1"/>
</dbReference>
<feature type="transmembrane region" description="Helical" evidence="1">
    <location>
        <begin position="189"/>
        <end position="211"/>
    </location>
</feature>